<organism evidence="1 2">
    <name type="scientific">Flavobacterium croceum DSM 17960</name>
    <dbReference type="NCBI Taxonomy" id="1121886"/>
    <lineage>
        <taxon>Bacteria</taxon>
        <taxon>Pseudomonadati</taxon>
        <taxon>Bacteroidota</taxon>
        <taxon>Flavobacteriia</taxon>
        <taxon>Flavobacteriales</taxon>
        <taxon>Flavobacteriaceae</taxon>
        <taxon>Flavobacterium</taxon>
    </lineage>
</organism>
<dbReference type="AlphaFoldDB" id="A0A2S4N6I6"/>
<keyword evidence="2" id="KW-1185">Reference proteome</keyword>
<gene>
    <name evidence="1" type="ORF">Q361_11136</name>
</gene>
<proteinExistence type="predicted"/>
<dbReference type="RefSeq" id="WP_103726432.1">
    <property type="nucleotide sequence ID" value="NZ_PQNY01000011.1"/>
</dbReference>
<sequence>MSNQNLENAILSFFEEIPKYYGYKTEISEGLITDIQNFNAKTTTWNLSEFSLIRSAYRVEGNRFMMEGSKMYYEIAAEHIISLKKTGSNAYEFIEQYSANVFRMTKICFLE</sequence>
<accession>A0A2S4N6I6</accession>
<comment type="caution">
    <text evidence="1">The sequence shown here is derived from an EMBL/GenBank/DDBJ whole genome shotgun (WGS) entry which is preliminary data.</text>
</comment>
<dbReference type="EMBL" id="PQNY01000011">
    <property type="protein sequence ID" value="POS01325.1"/>
    <property type="molecule type" value="Genomic_DNA"/>
</dbReference>
<dbReference type="OrthoDB" id="1357832at2"/>
<evidence type="ECO:0000313" key="2">
    <source>
        <dbReference type="Proteomes" id="UP000237056"/>
    </source>
</evidence>
<evidence type="ECO:0000313" key="1">
    <source>
        <dbReference type="EMBL" id="POS01325.1"/>
    </source>
</evidence>
<name>A0A2S4N6I6_9FLAO</name>
<protein>
    <submittedName>
        <fullName evidence="1">Uncharacterized protein</fullName>
    </submittedName>
</protein>
<dbReference type="Proteomes" id="UP000237056">
    <property type="component" value="Unassembled WGS sequence"/>
</dbReference>
<reference evidence="1 2" key="1">
    <citation type="submission" date="2018-01" db="EMBL/GenBank/DDBJ databases">
        <title>Genomic Encyclopedia of Type Strains, Phase I: the one thousand microbial genomes (KMG-I) project.</title>
        <authorList>
            <person name="Goeker M."/>
        </authorList>
    </citation>
    <scope>NUCLEOTIDE SEQUENCE [LARGE SCALE GENOMIC DNA]</scope>
    <source>
        <strain evidence="1 2">DSM 17960</strain>
    </source>
</reference>